<feature type="compositionally biased region" description="Basic and acidic residues" evidence="1">
    <location>
        <begin position="86"/>
        <end position="104"/>
    </location>
</feature>
<keyword evidence="3" id="KW-1185">Reference proteome</keyword>
<feature type="region of interest" description="Disordered" evidence="1">
    <location>
        <begin position="619"/>
        <end position="679"/>
    </location>
</feature>
<comment type="caution">
    <text evidence="2">The sequence shown here is derived from an EMBL/GenBank/DDBJ whole genome shotgun (WGS) entry which is preliminary data.</text>
</comment>
<sequence>MESSTDDFGVQSLTDSMLDSDAEVSGMKLSSSPKDTNIEDVGQQLQTAELSRSGQQECQRQPVHRGSRDSEISSSSSRTILGTTMKADREGRSRIAPDLSKLDPVEFPAIIPPDPFTSYSKIEDEPRSPPIAGITRPAGTPPRKSSRSQTRNSSPPHAYHQYHHHHPQDQTGLYSYPSPNSSTFSIHSSFISVSSLSRGSSRGSSPFDTGTGTPADQEGEEGEAEKDGSSIERSLAEGQEQGEGTIWGLRSGTRSGPGDGEGMTRGRRNNQDRDRPTIAGGQDVSLVLPSISLPGSIHARSLDFRARLLDHDTSGFPLQAHRWARSGSVVEGTPLDIALIGRGGSSNAFVNALRGCEGVRCFAVNGEERERNGFGREVAVFEAGDEEGEGHEGKLVARLTIFDDETGGQTAGDPLGQALHAVEQSYTRLNRLLRQDTETLSSELERDASRLIASWIESRKKPEVDAQRREGGAIWYDFVVVTGERRYLLDQGYETLVHLMSVAPAVCWPTELQDGLARHMPLPFFRLRASEEMARSHGGPPDPTPRCQANSNRIDSYFTPTRDSPTTDHTVEGLVDLMLATGSNERPIDRQTLSRHNLRSVSVQHFMAWQRGLALSTDSGVDHLSPKTSPSQRIRPSAKPLGSFAPVPNEWEAGLSRRHAARKRNESHRHKKKRSIAHGREVKRARRGVIWDASSTSSEVSPLSEDTIHTTEHPLRRAAAAVIDGWRSAADDTRVRIQNPWKWIGWTCLGLAAGLGCAMLVKGLKHQSMLL</sequence>
<evidence type="ECO:0000313" key="3">
    <source>
        <dbReference type="Proteomes" id="UP000812966"/>
    </source>
</evidence>
<protein>
    <submittedName>
        <fullName evidence="2">Uncharacterized protein</fullName>
    </submittedName>
</protein>
<dbReference type="AlphaFoldDB" id="A0A8K0NSL0"/>
<evidence type="ECO:0000313" key="2">
    <source>
        <dbReference type="EMBL" id="KAG7531855.1"/>
    </source>
</evidence>
<feature type="compositionally biased region" description="Polar residues" evidence="1">
    <location>
        <begin position="43"/>
        <end position="59"/>
    </location>
</feature>
<organism evidence="2 3">
    <name type="scientific">Filobasidium floriforme</name>
    <dbReference type="NCBI Taxonomy" id="5210"/>
    <lineage>
        <taxon>Eukaryota</taxon>
        <taxon>Fungi</taxon>
        <taxon>Dikarya</taxon>
        <taxon>Basidiomycota</taxon>
        <taxon>Agaricomycotina</taxon>
        <taxon>Tremellomycetes</taxon>
        <taxon>Filobasidiales</taxon>
        <taxon>Filobasidiaceae</taxon>
        <taxon>Filobasidium</taxon>
    </lineage>
</organism>
<accession>A0A8K0NSL0</accession>
<proteinExistence type="predicted"/>
<evidence type="ECO:0000256" key="1">
    <source>
        <dbReference type="SAM" id="MobiDB-lite"/>
    </source>
</evidence>
<feature type="region of interest" description="Disordered" evidence="1">
    <location>
        <begin position="195"/>
        <end position="281"/>
    </location>
</feature>
<reference evidence="2" key="1">
    <citation type="submission" date="2020-04" db="EMBL/GenBank/DDBJ databases">
        <title>Analysis of mating type loci in Filobasidium floriforme.</title>
        <authorList>
            <person name="Nowrousian M."/>
        </authorList>
    </citation>
    <scope>NUCLEOTIDE SEQUENCE</scope>
    <source>
        <strain evidence="2">CBS 6242</strain>
    </source>
</reference>
<dbReference type="EMBL" id="JABELV010000081">
    <property type="protein sequence ID" value="KAG7531855.1"/>
    <property type="molecule type" value="Genomic_DNA"/>
</dbReference>
<name>A0A8K0NSL0_9TREE</name>
<gene>
    <name evidence="2" type="ORF">FFLO_04081</name>
</gene>
<dbReference type="OrthoDB" id="2594206at2759"/>
<feature type="compositionally biased region" description="Basic residues" evidence="1">
    <location>
        <begin position="656"/>
        <end position="679"/>
    </location>
</feature>
<dbReference type="Proteomes" id="UP000812966">
    <property type="component" value="Unassembled WGS sequence"/>
</dbReference>
<feature type="compositionally biased region" description="Low complexity" evidence="1">
    <location>
        <begin position="195"/>
        <end position="205"/>
    </location>
</feature>
<feature type="region of interest" description="Disordered" evidence="1">
    <location>
        <begin position="1"/>
        <end position="181"/>
    </location>
</feature>